<reference evidence="2 3" key="1">
    <citation type="submission" date="2013-11" db="EMBL/GenBank/DDBJ databases">
        <title>The Damaraland mole rat (Fukomys damarensis) genome and evolution of African mole rats.</title>
        <authorList>
            <person name="Gladyshev V.N."/>
            <person name="Fang X."/>
        </authorList>
    </citation>
    <scope>NUCLEOTIDE SEQUENCE [LARGE SCALE GENOMIC DNA]</scope>
    <source>
        <tissue evidence="2">Liver</tissue>
    </source>
</reference>
<feature type="region of interest" description="Disordered" evidence="1">
    <location>
        <begin position="67"/>
        <end position="109"/>
    </location>
</feature>
<evidence type="ECO:0000313" key="3">
    <source>
        <dbReference type="Proteomes" id="UP000028990"/>
    </source>
</evidence>
<sequence length="134" mass="14899">MSVKTQDKGRTYLENEYIRQGYKMLSVEKSDPQDLKVKKYNSAYFTLNTISETSAVTNPGLDAALKDQHRSQSGNYRAARGKFHDKSKAQTNLGKLASGGPDDKSQNDQQLKICPPKLHLLLLSAVSSKALLLR</sequence>
<evidence type="ECO:0000313" key="2">
    <source>
        <dbReference type="EMBL" id="KFO19396.1"/>
    </source>
</evidence>
<keyword evidence="3" id="KW-1185">Reference proteome</keyword>
<accession>A0A091D981</accession>
<dbReference type="Proteomes" id="UP000028990">
    <property type="component" value="Unassembled WGS sequence"/>
</dbReference>
<organism evidence="2 3">
    <name type="scientific">Fukomys damarensis</name>
    <name type="common">Damaraland mole rat</name>
    <name type="synonym">Cryptomys damarensis</name>
    <dbReference type="NCBI Taxonomy" id="885580"/>
    <lineage>
        <taxon>Eukaryota</taxon>
        <taxon>Metazoa</taxon>
        <taxon>Chordata</taxon>
        <taxon>Craniata</taxon>
        <taxon>Vertebrata</taxon>
        <taxon>Euteleostomi</taxon>
        <taxon>Mammalia</taxon>
        <taxon>Eutheria</taxon>
        <taxon>Euarchontoglires</taxon>
        <taxon>Glires</taxon>
        <taxon>Rodentia</taxon>
        <taxon>Hystricomorpha</taxon>
        <taxon>Bathyergidae</taxon>
        <taxon>Fukomys</taxon>
    </lineage>
</organism>
<name>A0A091D981_FUKDA</name>
<dbReference type="EMBL" id="KN125071">
    <property type="protein sequence ID" value="KFO19396.1"/>
    <property type="molecule type" value="Genomic_DNA"/>
</dbReference>
<proteinExistence type="predicted"/>
<dbReference type="AlphaFoldDB" id="A0A091D981"/>
<protein>
    <submittedName>
        <fullName evidence="2">Uncharacterized protein</fullName>
    </submittedName>
</protein>
<evidence type="ECO:0000256" key="1">
    <source>
        <dbReference type="SAM" id="MobiDB-lite"/>
    </source>
</evidence>
<gene>
    <name evidence="2" type="ORF">H920_19211</name>
</gene>